<proteinExistence type="inferred from homology"/>
<dbReference type="InterPro" id="IPR040314">
    <property type="entry name" value="DOP1"/>
</dbReference>
<feature type="domain" description="DOP1 N-terminal" evidence="4">
    <location>
        <begin position="176"/>
        <end position="312"/>
    </location>
</feature>
<evidence type="ECO:0000256" key="3">
    <source>
        <dbReference type="ARBA" id="ARBA00046326"/>
    </source>
</evidence>
<keyword evidence="6" id="KW-1185">Reference proteome</keyword>
<feature type="domain" description="DOP1 N-terminal" evidence="4">
    <location>
        <begin position="11"/>
        <end position="149"/>
    </location>
</feature>
<evidence type="ECO:0000259" key="4">
    <source>
        <dbReference type="Pfam" id="PF04118"/>
    </source>
</evidence>
<keyword evidence="2" id="KW-0653">Protein transport</keyword>
<reference evidence="5 6" key="1">
    <citation type="submission" date="2020-03" db="EMBL/GenBank/DDBJ databases">
        <title>Dissostichus mawsoni Genome sequencing and assembly.</title>
        <authorList>
            <person name="Park H."/>
        </authorList>
    </citation>
    <scope>NUCLEOTIDE SEQUENCE [LARGE SCALE GENOMIC DNA]</scope>
    <source>
        <strain evidence="5">DM0001</strain>
        <tissue evidence="5">Muscle</tissue>
    </source>
</reference>
<dbReference type="PANTHER" id="PTHR14042">
    <property type="entry name" value="DOPEY-RELATED"/>
    <property type="match status" value="1"/>
</dbReference>
<dbReference type="GO" id="GO:0005802">
    <property type="term" value="C:trans-Golgi network"/>
    <property type="evidence" value="ECO:0007669"/>
    <property type="project" value="TreeGrafter"/>
</dbReference>
<evidence type="ECO:0000313" key="5">
    <source>
        <dbReference type="EMBL" id="KAF3840157.1"/>
    </source>
</evidence>
<dbReference type="OrthoDB" id="297643at2759"/>
<keyword evidence="1" id="KW-0813">Transport</keyword>
<dbReference type="GO" id="GO:0015031">
    <property type="term" value="P:protein transport"/>
    <property type="evidence" value="ECO:0007669"/>
    <property type="project" value="UniProtKB-KW"/>
</dbReference>
<dbReference type="EMBL" id="JAAKFY010000021">
    <property type="protein sequence ID" value="KAF3840157.1"/>
    <property type="molecule type" value="Genomic_DNA"/>
</dbReference>
<dbReference type="Pfam" id="PF04118">
    <property type="entry name" value="Dopey_N"/>
    <property type="match status" value="2"/>
</dbReference>
<sequence>MNAEEVELLSDSKYRNYVAAVDKALKNFEYSSEWADLISALGKLNKNNAKYQVVPKKLTIGKRLAQCLHPALPSGVHRKALETYEIIFKIIGPKRLAKDLFLYSSGLFPLLSNAAMSVKPVLLGLYETYYLPLGKTLKPGLQGLLTGVLRVWRRAPSITTGEQSRKTLWNRPLGESIFTATNTLLEKVAAAVEQSAFYSALWGSILTSPAVRLPGVSFVLLHLNRKLSMEDQLYVIGSDIELMVEAVSTSVQDSSVLVQRSTLDLILFCFPFHMSQATRPDMIRILSAALHVVLRRDMSLNRRLYAWLLGFENNGVRTGPRSTRQSNPEEHASQYFNSFSKDMLVQAMVGILQGKARGGEEESVLMHDLNHFASSSVCWTNRNLVTSL</sequence>
<dbReference type="GO" id="GO:0005829">
    <property type="term" value="C:cytosol"/>
    <property type="evidence" value="ECO:0007669"/>
    <property type="project" value="GOC"/>
</dbReference>
<evidence type="ECO:0000256" key="2">
    <source>
        <dbReference type="ARBA" id="ARBA00022927"/>
    </source>
</evidence>
<name>A0A7J5XUC0_DISMA</name>
<comment type="caution">
    <text evidence="5">The sequence shown here is derived from an EMBL/GenBank/DDBJ whole genome shotgun (WGS) entry which is preliminary data.</text>
</comment>
<evidence type="ECO:0000256" key="1">
    <source>
        <dbReference type="ARBA" id="ARBA00022448"/>
    </source>
</evidence>
<protein>
    <recommendedName>
        <fullName evidence="4">DOP1 N-terminal domain-containing protein</fullName>
    </recommendedName>
</protein>
<dbReference type="Proteomes" id="UP000518266">
    <property type="component" value="Unassembled WGS sequence"/>
</dbReference>
<dbReference type="PANTHER" id="PTHR14042:SF22">
    <property type="entry name" value="PROTEIN DOPEY-1"/>
    <property type="match status" value="1"/>
</dbReference>
<dbReference type="InterPro" id="IPR007249">
    <property type="entry name" value="DOP1_N"/>
</dbReference>
<gene>
    <name evidence="5" type="ORF">F7725_018874</name>
</gene>
<accession>A0A7J5XUC0</accession>
<dbReference type="GO" id="GO:0005768">
    <property type="term" value="C:endosome"/>
    <property type="evidence" value="ECO:0007669"/>
    <property type="project" value="TreeGrafter"/>
</dbReference>
<comment type="similarity">
    <text evidence="3">Belongs to the DOP1 family.</text>
</comment>
<dbReference type="GO" id="GO:0006895">
    <property type="term" value="P:Golgi to endosome transport"/>
    <property type="evidence" value="ECO:0007669"/>
    <property type="project" value="InterPro"/>
</dbReference>
<dbReference type="AlphaFoldDB" id="A0A7J5XUC0"/>
<organism evidence="5 6">
    <name type="scientific">Dissostichus mawsoni</name>
    <name type="common">Antarctic cod</name>
    <dbReference type="NCBI Taxonomy" id="36200"/>
    <lineage>
        <taxon>Eukaryota</taxon>
        <taxon>Metazoa</taxon>
        <taxon>Chordata</taxon>
        <taxon>Craniata</taxon>
        <taxon>Vertebrata</taxon>
        <taxon>Euteleostomi</taxon>
        <taxon>Actinopterygii</taxon>
        <taxon>Neopterygii</taxon>
        <taxon>Teleostei</taxon>
        <taxon>Neoteleostei</taxon>
        <taxon>Acanthomorphata</taxon>
        <taxon>Eupercaria</taxon>
        <taxon>Perciformes</taxon>
        <taxon>Notothenioidei</taxon>
        <taxon>Nototheniidae</taxon>
        <taxon>Dissostichus</taxon>
    </lineage>
</organism>
<evidence type="ECO:0000313" key="6">
    <source>
        <dbReference type="Proteomes" id="UP000518266"/>
    </source>
</evidence>